<dbReference type="AlphaFoldDB" id="A0A4U0NR82"/>
<dbReference type="InterPro" id="IPR027576">
    <property type="entry name" value="Choice_anch_C_dom"/>
</dbReference>
<sequence length="213" mass="21865">MKRRSLTASALAVSSAIAATGAFVGIQFASAPVASAAGSAVSRFDDGSFETPKVAPNTFQTFTAGEFVGPWKVTSGSVDVKDAGYWQAAEGDQSLDLNGTETGAVSQTFATNRGSTYTVTYSLAGNSDGQAPTPKTGKVLIDGQNVQDFSFDATGKTHQNMGYVTREVGFVATGSSTTLTFASTTPHSAGGPVIDDVQVERCKSVCCPSDCGD</sequence>
<comment type="caution">
    <text evidence="3">The sequence shown here is derived from an EMBL/GenBank/DDBJ whole genome shotgun (WGS) entry which is preliminary data.</text>
</comment>
<feature type="chain" id="PRO_5038689378" evidence="1">
    <location>
        <begin position="19"/>
        <end position="213"/>
    </location>
</feature>
<name>A0A4U0NR82_9ACTN</name>
<reference evidence="3 4" key="1">
    <citation type="submission" date="2019-04" db="EMBL/GenBank/DDBJ databases">
        <title>Streptomyces piniterrae sp. nov., a heliquinomycin-producing actinomycete isolated from rhizosphere soil of Pinus yunnanensis.</title>
        <authorList>
            <person name="Zhuang X."/>
            <person name="Zhao J."/>
        </authorList>
    </citation>
    <scope>NUCLEOTIDE SEQUENCE [LARGE SCALE GENOMIC DNA]</scope>
    <source>
        <strain evidence="4">jys28</strain>
    </source>
</reference>
<feature type="signal peptide" evidence="1">
    <location>
        <begin position="1"/>
        <end position="18"/>
    </location>
</feature>
<evidence type="ECO:0000256" key="1">
    <source>
        <dbReference type="SAM" id="SignalP"/>
    </source>
</evidence>
<protein>
    <submittedName>
        <fullName evidence="3">Choice-of-anchor C family protein</fullName>
    </submittedName>
</protein>
<evidence type="ECO:0000313" key="4">
    <source>
        <dbReference type="Proteomes" id="UP000308697"/>
    </source>
</evidence>
<dbReference type="NCBIfam" id="TIGR04362">
    <property type="entry name" value="choice_anch_C"/>
    <property type="match status" value="1"/>
</dbReference>
<dbReference type="Proteomes" id="UP000308697">
    <property type="component" value="Unassembled WGS sequence"/>
</dbReference>
<keyword evidence="4" id="KW-1185">Reference proteome</keyword>
<dbReference type="Gene3D" id="2.60.120.260">
    <property type="entry name" value="Galactose-binding domain-like"/>
    <property type="match status" value="1"/>
</dbReference>
<dbReference type="EMBL" id="SUMB01000002">
    <property type="protein sequence ID" value="TJZ57005.1"/>
    <property type="molecule type" value="Genomic_DNA"/>
</dbReference>
<dbReference type="OrthoDB" id="3872034at2"/>
<proteinExistence type="predicted"/>
<evidence type="ECO:0000259" key="2">
    <source>
        <dbReference type="Pfam" id="PF04862"/>
    </source>
</evidence>
<dbReference type="RefSeq" id="WP_136738625.1">
    <property type="nucleotide sequence ID" value="NZ_SUMB01000002.1"/>
</dbReference>
<gene>
    <name evidence="3" type="ORF">FCH28_05890</name>
</gene>
<dbReference type="InterPro" id="IPR006946">
    <property type="entry name" value="DGR2-like_dom"/>
</dbReference>
<dbReference type="Pfam" id="PF04862">
    <property type="entry name" value="DUF642"/>
    <property type="match status" value="1"/>
</dbReference>
<feature type="domain" description="DUF642" evidence="2">
    <location>
        <begin position="44"/>
        <end position="199"/>
    </location>
</feature>
<evidence type="ECO:0000313" key="3">
    <source>
        <dbReference type="EMBL" id="TJZ57005.1"/>
    </source>
</evidence>
<keyword evidence="1" id="KW-0732">Signal</keyword>
<accession>A0A4U0NR82</accession>
<organism evidence="3 4">
    <name type="scientific">Streptomyces piniterrae</name>
    <dbReference type="NCBI Taxonomy" id="2571125"/>
    <lineage>
        <taxon>Bacteria</taxon>
        <taxon>Bacillati</taxon>
        <taxon>Actinomycetota</taxon>
        <taxon>Actinomycetes</taxon>
        <taxon>Kitasatosporales</taxon>
        <taxon>Streptomycetaceae</taxon>
        <taxon>Streptomyces</taxon>
    </lineage>
</organism>